<evidence type="ECO:0000313" key="2">
    <source>
        <dbReference type="Proteomes" id="UP000321577"/>
    </source>
</evidence>
<protein>
    <submittedName>
        <fullName evidence="1">Uncharacterized protein</fullName>
    </submittedName>
</protein>
<accession>A0A512MCQ0</accession>
<dbReference type="EMBL" id="BKAG01000030">
    <property type="protein sequence ID" value="GEP44482.1"/>
    <property type="molecule type" value="Genomic_DNA"/>
</dbReference>
<keyword evidence="2" id="KW-1185">Reference proteome</keyword>
<sequence length="157" mass="17228">MLITLLGGGVVSAGLPPAVYACVRPFDPMTRRVEFHEVTLEEALQGIRELSRKDDVYGGVGLNIVLESATLSPVQRQVRFSLVADDVRYKDLVYALCHRLGLGCRMDPFAVVFGPGGKIAKPTARKSAVELARKIQLHLTLDGRDTITGENLLVERR</sequence>
<gene>
    <name evidence="1" type="ORF">BGE01nite_37730</name>
</gene>
<proteinExistence type="predicted"/>
<organism evidence="1 2">
    <name type="scientific">Brevifollis gellanilyticus</name>
    <dbReference type="NCBI Taxonomy" id="748831"/>
    <lineage>
        <taxon>Bacteria</taxon>
        <taxon>Pseudomonadati</taxon>
        <taxon>Verrucomicrobiota</taxon>
        <taxon>Verrucomicrobiia</taxon>
        <taxon>Verrucomicrobiales</taxon>
        <taxon>Verrucomicrobiaceae</taxon>
    </lineage>
</organism>
<dbReference type="RefSeq" id="WP_170266887.1">
    <property type="nucleotide sequence ID" value="NZ_BKAG01000030.1"/>
</dbReference>
<dbReference type="Proteomes" id="UP000321577">
    <property type="component" value="Unassembled WGS sequence"/>
</dbReference>
<dbReference type="AlphaFoldDB" id="A0A512MCQ0"/>
<evidence type="ECO:0000313" key="1">
    <source>
        <dbReference type="EMBL" id="GEP44482.1"/>
    </source>
</evidence>
<reference evidence="1 2" key="1">
    <citation type="submission" date="2019-07" db="EMBL/GenBank/DDBJ databases">
        <title>Whole genome shotgun sequence of Brevifollis gellanilyticus NBRC 108608.</title>
        <authorList>
            <person name="Hosoyama A."/>
            <person name="Uohara A."/>
            <person name="Ohji S."/>
            <person name="Ichikawa N."/>
        </authorList>
    </citation>
    <scope>NUCLEOTIDE SEQUENCE [LARGE SCALE GENOMIC DNA]</scope>
    <source>
        <strain evidence="1 2">NBRC 108608</strain>
    </source>
</reference>
<name>A0A512MCQ0_9BACT</name>
<comment type="caution">
    <text evidence="1">The sequence shown here is derived from an EMBL/GenBank/DDBJ whole genome shotgun (WGS) entry which is preliminary data.</text>
</comment>